<protein>
    <submittedName>
        <fullName evidence="2">Uncharacterized protein</fullName>
    </submittedName>
</protein>
<organism evidence="2 3">
    <name type="scientific">Glossina morsitans morsitans</name>
    <name type="common">Savannah tsetse fly</name>
    <dbReference type="NCBI Taxonomy" id="37546"/>
    <lineage>
        <taxon>Eukaryota</taxon>
        <taxon>Metazoa</taxon>
        <taxon>Ecdysozoa</taxon>
        <taxon>Arthropoda</taxon>
        <taxon>Hexapoda</taxon>
        <taxon>Insecta</taxon>
        <taxon>Pterygota</taxon>
        <taxon>Neoptera</taxon>
        <taxon>Endopterygota</taxon>
        <taxon>Diptera</taxon>
        <taxon>Brachycera</taxon>
        <taxon>Muscomorpha</taxon>
        <taxon>Hippoboscoidea</taxon>
        <taxon>Glossinidae</taxon>
        <taxon>Glossina</taxon>
    </lineage>
</organism>
<proteinExistence type="predicted"/>
<dbReference type="EMBL" id="CCAG010011536">
    <property type="status" value="NOT_ANNOTATED_CDS"/>
    <property type="molecule type" value="Genomic_DNA"/>
</dbReference>
<dbReference type="PROSITE" id="PS50138">
    <property type="entry name" value="BRCA2_REPEAT"/>
    <property type="match status" value="2"/>
</dbReference>
<feature type="compositionally biased region" description="Basic and acidic residues" evidence="1">
    <location>
        <begin position="227"/>
        <end position="238"/>
    </location>
</feature>
<feature type="region of interest" description="Disordered" evidence="1">
    <location>
        <begin position="1"/>
        <end position="38"/>
    </location>
</feature>
<name>A0A1B0FG48_GLOMM</name>
<feature type="compositionally biased region" description="Basic and acidic residues" evidence="1">
    <location>
        <begin position="191"/>
        <end position="204"/>
    </location>
</feature>
<sequence>MQELGEGKNELEAVKNKMHQDEEGKVNNPEISLVSPGFETENGKKISISEEGQKSVQNILREFQGNLQETDYETELKDIKARISMESKFRKTANSSAQIKTGFHAANTKRGFQDCLQEKQDKSTGFQTANGKHVVISEKGKKLVEGLLKEFHQSHSDGDIESNLLCLKNKITCKKASMLSQQKTSKTSSTSRKEDGASGSSKRDVSLLSLNRKHYLKIIKDRMASKCEKTASSSKEEDGVSASSCKSRRKIDVAGVSNRIDKQIQQTDGLIESLATSAKMVSRKSSNNL</sequence>
<feature type="region of interest" description="Disordered" evidence="1">
    <location>
        <begin position="178"/>
        <end position="204"/>
    </location>
</feature>
<feature type="compositionally biased region" description="Basic and acidic residues" evidence="1">
    <location>
        <begin position="1"/>
        <end position="25"/>
    </location>
</feature>
<dbReference type="VEuPathDB" id="VectorBase:GMOY002702"/>
<feature type="compositionally biased region" description="Low complexity" evidence="1">
    <location>
        <begin position="180"/>
        <end position="190"/>
    </location>
</feature>
<dbReference type="InterPro" id="IPR002093">
    <property type="entry name" value="BRCA2_repeat"/>
</dbReference>
<feature type="region of interest" description="Disordered" evidence="1">
    <location>
        <begin position="227"/>
        <end position="247"/>
    </location>
</feature>
<dbReference type="AlphaFoldDB" id="A0A1B0FG48"/>
<reference evidence="2" key="1">
    <citation type="submission" date="2020-05" db="UniProtKB">
        <authorList>
            <consortium name="EnsemblMetazoa"/>
        </authorList>
    </citation>
    <scope>IDENTIFICATION</scope>
    <source>
        <strain evidence="2">Yale</strain>
    </source>
</reference>
<dbReference type="Pfam" id="PF00634">
    <property type="entry name" value="BRCA2"/>
    <property type="match status" value="1"/>
</dbReference>
<evidence type="ECO:0000313" key="2">
    <source>
        <dbReference type="EnsemblMetazoa" id="GMOY002702-PA"/>
    </source>
</evidence>
<dbReference type="PhylomeDB" id="A0A1B0FG48"/>
<evidence type="ECO:0000313" key="3">
    <source>
        <dbReference type="Proteomes" id="UP000092444"/>
    </source>
</evidence>
<evidence type="ECO:0000256" key="1">
    <source>
        <dbReference type="SAM" id="MobiDB-lite"/>
    </source>
</evidence>
<dbReference type="Proteomes" id="UP000092444">
    <property type="component" value="Unassembled WGS sequence"/>
</dbReference>
<dbReference type="EnsemblMetazoa" id="GMOY002702-RA">
    <property type="protein sequence ID" value="GMOY002702-PA"/>
    <property type="gene ID" value="GMOY002702"/>
</dbReference>
<accession>A0A1B0FG48</accession>
<keyword evidence="3" id="KW-1185">Reference proteome</keyword>